<evidence type="ECO:0000313" key="1">
    <source>
        <dbReference type="EMBL" id="KAH6944861.1"/>
    </source>
</evidence>
<organism evidence="1 2">
    <name type="scientific">Hyalomma asiaticum</name>
    <name type="common">Tick</name>
    <dbReference type="NCBI Taxonomy" id="266040"/>
    <lineage>
        <taxon>Eukaryota</taxon>
        <taxon>Metazoa</taxon>
        <taxon>Ecdysozoa</taxon>
        <taxon>Arthropoda</taxon>
        <taxon>Chelicerata</taxon>
        <taxon>Arachnida</taxon>
        <taxon>Acari</taxon>
        <taxon>Parasitiformes</taxon>
        <taxon>Ixodida</taxon>
        <taxon>Ixodoidea</taxon>
        <taxon>Ixodidae</taxon>
        <taxon>Hyalomminae</taxon>
        <taxon>Hyalomma</taxon>
    </lineage>
</organism>
<proteinExistence type="predicted"/>
<dbReference type="EMBL" id="CM023481">
    <property type="protein sequence ID" value="KAH6944861.1"/>
    <property type="molecule type" value="Genomic_DNA"/>
</dbReference>
<comment type="caution">
    <text evidence="1">The sequence shown here is derived from an EMBL/GenBank/DDBJ whole genome shotgun (WGS) entry which is preliminary data.</text>
</comment>
<keyword evidence="2" id="KW-1185">Reference proteome</keyword>
<gene>
    <name evidence="1" type="ORF">HPB50_005634</name>
</gene>
<name>A0ACB7TF39_HYAAI</name>
<reference evidence="1" key="1">
    <citation type="submission" date="2020-05" db="EMBL/GenBank/DDBJ databases">
        <title>Large-scale comparative analyses of tick genomes elucidate their genetic diversity and vector capacities.</title>
        <authorList>
            <person name="Jia N."/>
            <person name="Wang J."/>
            <person name="Shi W."/>
            <person name="Du L."/>
            <person name="Sun Y."/>
            <person name="Zhan W."/>
            <person name="Jiang J."/>
            <person name="Wang Q."/>
            <person name="Zhang B."/>
            <person name="Ji P."/>
            <person name="Sakyi L.B."/>
            <person name="Cui X."/>
            <person name="Yuan T."/>
            <person name="Jiang B."/>
            <person name="Yang W."/>
            <person name="Lam T.T.-Y."/>
            <person name="Chang Q."/>
            <person name="Ding S."/>
            <person name="Wang X."/>
            <person name="Zhu J."/>
            <person name="Ruan X."/>
            <person name="Zhao L."/>
            <person name="Wei J."/>
            <person name="Que T."/>
            <person name="Du C."/>
            <person name="Cheng J."/>
            <person name="Dai P."/>
            <person name="Han X."/>
            <person name="Huang E."/>
            <person name="Gao Y."/>
            <person name="Liu J."/>
            <person name="Shao H."/>
            <person name="Ye R."/>
            <person name="Li L."/>
            <person name="Wei W."/>
            <person name="Wang X."/>
            <person name="Wang C."/>
            <person name="Yang T."/>
            <person name="Huo Q."/>
            <person name="Li W."/>
            <person name="Guo W."/>
            <person name="Chen H."/>
            <person name="Zhou L."/>
            <person name="Ni X."/>
            <person name="Tian J."/>
            <person name="Zhou Y."/>
            <person name="Sheng Y."/>
            <person name="Liu T."/>
            <person name="Pan Y."/>
            <person name="Xia L."/>
            <person name="Li J."/>
            <person name="Zhao F."/>
            <person name="Cao W."/>
        </authorList>
    </citation>
    <scope>NUCLEOTIDE SEQUENCE</scope>
    <source>
        <strain evidence="1">Hyas-2018</strain>
    </source>
</reference>
<accession>A0ACB7TF39</accession>
<dbReference type="Proteomes" id="UP000821845">
    <property type="component" value="Chromosome 1"/>
</dbReference>
<sequence>MPPTQHNQPAEHQGGVSPSKLPKPSAAAGCWHHQVCETGYRKWLVQRWLVAMEHRKEESVLDAMHMIASS</sequence>
<evidence type="ECO:0000313" key="2">
    <source>
        <dbReference type="Proteomes" id="UP000821845"/>
    </source>
</evidence>
<protein>
    <submittedName>
        <fullName evidence="1">Uncharacterized protein</fullName>
    </submittedName>
</protein>